<name>A0A1H2RAE7_9PSEU</name>
<reference evidence="3" key="1">
    <citation type="submission" date="2016-10" db="EMBL/GenBank/DDBJ databases">
        <authorList>
            <person name="Varghese N."/>
            <person name="Submissions S."/>
        </authorList>
    </citation>
    <scope>NUCLEOTIDE SEQUENCE [LARGE SCALE GENOMIC DNA]</scope>
    <source>
        <strain evidence="3">CGMCC 4.3530</strain>
    </source>
</reference>
<organism evidence="2 3">
    <name type="scientific">Saccharopolyspora shandongensis</name>
    <dbReference type="NCBI Taxonomy" id="418495"/>
    <lineage>
        <taxon>Bacteria</taxon>
        <taxon>Bacillati</taxon>
        <taxon>Actinomycetota</taxon>
        <taxon>Actinomycetes</taxon>
        <taxon>Pseudonocardiales</taxon>
        <taxon>Pseudonocardiaceae</taxon>
        <taxon>Saccharopolyspora</taxon>
    </lineage>
</organism>
<proteinExistence type="predicted"/>
<accession>A0A1H2RAE7</accession>
<dbReference type="AlphaFoldDB" id="A0A1H2RAE7"/>
<evidence type="ECO:0000256" key="1">
    <source>
        <dbReference type="SAM" id="Phobius"/>
    </source>
</evidence>
<sequence length="270" mass="28642">MSGDTAERVNAETGPKPSRLRFLMTKTGLVISALVVALAGVAAPWLWNSVRDITRPPLLVSAEVDNTTVGDYSHAFAAVIPPERVAELGPVGDYPSGGPPALGAVKLEQLGTKITVEGASSRNVVITDMRARILAREPNLSGTIACIRAEGGGPTIRVGIDLDELDPTARVIEGRELGERYFADNAITLADGETVVFQVEVRAGKAHYTWVLELDVVIDGKAQTIEVRPRDGPYEITGRADRYRSAFSWAGGHGDFEPVPANQEGGGCAG</sequence>
<dbReference type="EMBL" id="FNOK01000001">
    <property type="protein sequence ID" value="SDW16255.1"/>
    <property type="molecule type" value="Genomic_DNA"/>
</dbReference>
<keyword evidence="1" id="KW-0472">Membrane</keyword>
<keyword evidence="1" id="KW-0812">Transmembrane</keyword>
<dbReference type="RefSeq" id="WP_093260442.1">
    <property type="nucleotide sequence ID" value="NZ_FNOK01000001.1"/>
</dbReference>
<keyword evidence="1" id="KW-1133">Transmembrane helix</keyword>
<gene>
    <name evidence="2" type="ORF">SAMN05216215_1001333</name>
</gene>
<evidence type="ECO:0000313" key="3">
    <source>
        <dbReference type="Proteomes" id="UP000199529"/>
    </source>
</evidence>
<feature type="transmembrane region" description="Helical" evidence="1">
    <location>
        <begin position="28"/>
        <end position="47"/>
    </location>
</feature>
<keyword evidence="3" id="KW-1185">Reference proteome</keyword>
<dbReference type="Proteomes" id="UP000199529">
    <property type="component" value="Unassembled WGS sequence"/>
</dbReference>
<dbReference type="OrthoDB" id="3774128at2"/>
<protein>
    <submittedName>
        <fullName evidence="2">Uncharacterized protein</fullName>
    </submittedName>
</protein>
<evidence type="ECO:0000313" key="2">
    <source>
        <dbReference type="EMBL" id="SDW16255.1"/>
    </source>
</evidence>
<dbReference type="STRING" id="418495.SAMN05216215_1001333"/>